<dbReference type="Gene3D" id="3.40.50.300">
    <property type="entry name" value="P-loop containing nucleotide triphosphate hydrolases"/>
    <property type="match status" value="1"/>
</dbReference>
<dbReference type="EMBL" id="PVTP01000013">
    <property type="protein sequence ID" value="PRY75290.1"/>
    <property type="molecule type" value="Genomic_DNA"/>
</dbReference>
<dbReference type="AlphaFoldDB" id="A0A2T0VUS5"/>
<proteinExistence type="predicted"/>
<comment type="caution">
    <text evidence="1">The sequence shown here is derived from an EMBL/GenBank/DDBJ whole genome shotgun (WGS) entry which is preliminary data.</text>
</comment>
<dbReference type="OrthoDB" id="7647819at2"/>
<protein>
    <submittedName>
        <fullName evidence="1">Uncharacterized protein</fullName>
    </submittedName>
</protein>
<keyword evidence="2" id="KW-1185">Reference proteome</keyword>
<evidence type="ECO:0000313" key="1">
    <source>
        <dbReference type="EMBL" id="PRY75290.1"/>
    </source>
</evidence>
<reference evidence="1 2" key="1">
    <citation type="submission" date="2018-03" db="EMBL/GenBank/DDBJ databases">
        <title>Genomic Encyclopedia of Archaeal and Bacterial Type Strains, Phase II (KMG-II): from individual species to whole genera.</title>
        <authorList>
            <person name="Goeker M."/>
        </authorList>
    </citation>
    <scope>NUCLEOTIDE SEQUENCE [LARGE SCALE GENOMIC DNA]</scope>
    <source>
        <strain evidence="1 2">DSM 101533</strain>
    </source>
</reference>
<name>A0A2T0VUS5_9RHOB</name>
<organism evidence="1 2">
    <name type="scientific">Yoonia maritima</name>
    <dbReference type="NCBI Taxonomy" id="1435347"/>
    <lineage>
        <taxon>Bacteria</taxon>
        <taxon>Pseudomonadati</taxon>
        <taxon>Pseudomonadota</taxon>
        <taxon>Alphaproteobacteria</taxon>
        <taxon>Rhodobacterales</taxon>
        <taxon>Paracoccaceae</taxon>
        <taxon>Yoonia</taxon>
    </lineage>
</organism>
<dbReference type="SUPFAM" id="SSF52540">
    <property type="entry name" value="P-loop containing nucleoside triphosphate hydrolases"/>
    <property type="match status" value="1"/>
</dbReference>
<accession>A0A2T0VUS5</accession>
<gene>
    <name evidence="1" type="ORF">CLV80_113100</name>
</gene>
<dbReference type="RefSeq" id="WP_106358973.1">
    <property type="nucleotide sequence ID" value="NZ_PVTP01000013.1"/>
</dbReference>
<dbReference type="InterPro" id="IPR027417">
    <property type="entry name" value="P-loop_NTPase"/>
</dbReference>
<evidence type="ECO:0000313" key="2">
    <source>
        <dbReference type="Proteomes" id="UP000238007"/>
    </source>
</evidence>
<dbReference type="Proteomes" id="UP000238007">
    <property type="component" value="Unassembled WGS sequence"/>
</dbReference>
<sequence length="446" mass="48190">MSSQPLSTRVHEELKQAVSSSLLPTAAHRRAMQLLGRIEQPVRVGLIGMPGSGKSKILNLLVGADVIPDGVNLPTIQLTYGDTNQAICTLEDEDKQTFDTIDMQEIATLRPIFIELRMPLPALKKISVIEVNSPAETKALHSASQWAAKRCDVAMWCTRGYLPAEQNIWAQMPDMIKDHGFLMLTHADQIAAAGKLDIAMTAVRKAAGDEFNHVLPIATLDALSARKSDGTVNKDQMRSSGGTALIAAVLKQVDQGKQSAVDMGDILLHQNADALAGKKTYVEDQRVNLEPSGAADVNQTIPLSVLEDTTVSLTETQHAADQTSHANSTTKNAVVTLRPATRATYETALNYIAEQSRNLAEAIAKSGENAPGKVISATLEQVQWVCDYLNENGDVSDQSLQRARDTAFDAADLAQLMQMEKNDNGAIEALSLLLQIKHELQADLAA</sequence>